<sequence length="320" mass="33056">MKPTARRTCALALGAALALTAAPAPAAAQTYPGYTASRYTPLTGGAADLTGAEKAGCAEGEVGRSGPRVLFFGTQQSDGQLRQPGTSAGSRTPRAATSHAVATAAAWAEGFAACSPAGATAELALGINNKEDGGASGSSAGRDWARVVESAAEKAANSKVRIAGAVDAEPSWSSPKWARDWVDAYTSATQTRLYAVNSADSCPEYGSSSTSCANGWKLSDVHYVATGASAQIQAIPQIYRTNGAQARQWAAVSSWGAKNSSGPVRFVGSMSQRTACNQRGGCNGTDNTAKTAWDQLRNELNAHDETRVGDLPYASDMRWP</sequence>
<dbReference type="EMBL" id="JACHDB010000001">
    <property type="protein sequence ID" value="MBB5430315.1"/>
    <property type="molecule type" value="Genomic_DNA"/>
</dbReference>
<gene>
    <name evidence="3" type="ORF">HDA36_000399</name>
</gene>
<proteinExistence type="predicted"/>
<evidence type="ECO:0000313" key="3">
    <source>
        <dbReference type="EMBL" id="MBB5430315.1"/>
    </source>
</evidence>
<keyword evidence="4" id="KW-1185">Reference proteome</keyword>
<evidence type="ECO:0000313" key="4">
    <source>
        <dbReference type="Proteomes" id="UP000572635"/>
    </source>
</evidence>
<evidence type="ECO:0000256" key="2">
    <source>
        <dbReference type="SAM" id="SignalP"/>
    </source>
</evidence>
<name>A0A7W8VBW0_9ACTN</name>
<dbReference type="AlphaFoldDB" id="A0A7W8VBW0"/>
<keyword evidence="2" id="KW-0732">Signal</keyword>
<feature type="signal peptide" evidence="2">
    <location>
        <begin position="1"/>
        <end position="26"/>
    </location>
</feature>
<feature type="region of interest" description="Disordered" evidence="1">
    <location>
        <begin position="73"/>
        <end position="96"/>
    </location>
</feature>
<comment type="caution">
    <text evidence="3">The sequence shown here is derived from an EMBL/GenBank/DDBJ whole genome shotgun (WGS) entry which is preliminary data.</text>
</comment>
<feature type="chain" id="PRO_5038557436" evidence="2">
    <location>
        <begin position="27"/>
        <end position="320"/>
    </location>
</feature>
<dbReference type="RefSeq" id="WP_184388099.1">
    <property type="nucleotide sequence ID" value="NZ_BAAAJD010000174.1"/>
</dbReference>
<organism evidence="3 4">
    <name type="scientific">Nocardiopsis composta</name>
    <dbReference type="NCBI Taxonomy" id="157465"/>
    <lineage>
        <taxon>Bacteria</taxon>
        <taxon>Bacillati</taxon>
        <taxon>Actinomycetota</taxon>
        <taxon>Actinomycetes</taxon>
        <taxon>Streptosporangiales</taxon>
        <taxon>Nocardiopsidaceae</taxon>
        <taxon>Nocardiopsis</taxon>
    </lineage>
</organism>
<evidence type="ECO:0000256" key="1">
    <source>
        <dbReference type="SAM" id="MobiDB-lite"/>
    </source>
</evidence>
<accession>A0A7W8VBW0</accession>
<reference evidence="3 4" key="1">
    <citation type="submission" date="2020-08" db="EMBL/GenBank/DDBJ databases">
        <title>Sequencing the genomes of 1000 actinobacteria strains.</title>
        <authorList>
            <person name="Klenk H.-P."/>
        </authorList>
    </citation>
    <scope>NUCLEOTIDE SEQUENCE [LARGE SCALE GENOMIC DNA]</scope>
    <source>
        <strain evidence="3 4">DSM 44551</strain>
    </source>
</reference>
<protein>
    <submittedName>
        <fullName evidence="3">Uncharacterized protein</fullName>
    </submittedName>
</protein>
<dbReference type="Proteomes" id="UP000572635">
    <property type="component" value="Unassembled WGS sequence"/>
</dbReference>
<feature type="compositionally biased region" description="Polar residues" evidence="1">
    <location>
        <begin position="73"/>
        <end position="90"/>
    </location>
</feature>